<gene>
    <name evidence="6" type="ORF">DFQ59_106117</name>
</gene>
<keyword evidence="2" id="KW-0597">Phosphoprotein</keyword>
<evidence type="ECO:0000259" key="4">
    <source>
        <dbReference type="PROSITE" id="PS50883"/>
    </source>
</evidence>
<sequence length="564" mass="62756">MKPEVGGQAITVVLADDDAAFRLLLRRVLENEGYLVMEASDGEEALRVCETNHPDLVLLDAIMPDKDGFATCSELQTRDWARRVPVLMLTGLDDEQSIERAFSVGAFDYITKPVNMSVLKQRVRRMLFNSQAEQRMLHLAYHDPLTGLPNRHLLMDRLEQAIMRARRSNQNLAVMFMDLDRFKLINDSLGHDAGDRLLKTIAARLEGVVRRSDTVARLGGDEFTVILEGLNQPQEAAQVAHNILEVMARDIDVEASALTISGSIGIATFPRDGETVGALLKNADIAMYRAKELGRANVQFYTEEMSAAALRRLHIENGLRRGLARGEFRLHYQPKYQIDDNRLLGMEALLRWNHPEEGLLLPGEFISVAEETGIIVELGEWVIRTACEQFKAWQQKGRSVPSLAINLSTRQCRNDGLVEFIGSVLARHQLEPAAIQLEFTEVSLMNQMAQIGDCLEALHGLGVKIAIDDFGSGCSSLTDLKRFPIDIIKVDSSFVHGLPGSSEDQAIVRAIVGLARGLGLDLVAEGVETPDQAAELQKLGCHQGQGHYWHRPAESEQLFRQQRA</sequence>
<dbReference type="PROSITE" id="PS50887">
    <property type="entry name" value="GGDEF"/>
    <property type="match status" value="1"/>
</dbReference>
<dbReference type="SUPFAM" id="SSF52172">
    <property type="entry name" value="CheY-like"/>
    <property type="match status" value="1"/>
</dbReference>
<dbReference type="InterPro" id="IPR001789">
    <property type="entry name" value="Sig_transdc_resp-reg_receiver"/>
</dbReference>
<dbReference type="SMART" id="SM00448">
    <property type="entry name" value="REC"/>
    <property type="match status" value="1"/>
</dbReference>
<dbReference type="Proteomes" id="UP000252707">
    <property type="component" value="Unassembled WGS sequence"/>
</dbReference>
<dbReference type="SMART" id="SM00267">
    <property type="entry name" value="GGDEF"/>
    <property type="match status" value="1"/>
</dbReference>
<dbReference type="FunFam" id="3.30.70.270:FF:000001">
    <property type="entry name" value="Diguanylate cyclase domain protein"/>
    <property type="match status" value="1"/>
</dbReference>
<dbReference type="Pfam" id="PF00072">
    <property type="entry name" value="Response_reg"/>
    <property type="match status" value="1"/>
</dbReference>
<dbReference type="PROSITE" id="PS50883">
    <property type="entry name" value="EAL"/>
    <property type="match status" value="1"/>
</dbReference>
<comment type="caution">
    <text evidence="6">The sequence shown here is derived from an EMBL/GenBank/DDBJ whole genome shotgun (WGS) entry which is preliminary data.</text>
</comment>
<feature type="domain" description="GGDEF" evidence="5">
    <location>
        <begin position="170"/>
        <end position="303"/>
    </location>
</feature>
<dbReference type="CDD" id="cd01949">
    <property type="entry name" value="GGDEF"/>
    <property type="match status" value="1"/>
</dbReference>
<dbReference type="PANTHER" id="PTHR44757:SF2">
    <property type="entry name" value="BIOFILM ARCHITECTURE MAINTENANCE PROTEIN MBAA"/>
    <property type="match status" value="1"/>
</dbReference>
<dbReference type="InterPro" id="IPR043128">
    <property type="entry name" value="Rev_trsase/Diguanyl_cyclase"/>
</dbReference>
<reference evidence="6 7" key="1">
    <citation type="submission" date="2018-07" db="EMBL/GenBank/DDBJ databases">
        <title>Genomic Encyclopedia of Type Strains, Phase IV (KMG-IV): sequencing the most valuable type-strain genomes for metagenomic binning, comparative biology and taxonomic classification.</title>
        <authorList>
            <person name="Goeker M."/>
        </authorList>
    </citation>
    <scope>NUCLEOTIDE SEQUENCE [LARGE SCALE GENOMIC DNA]</scope>
    <source>
        <strain evidence="6 7">DSM 26407</strain>
    </source>
</reference>
<dbReference type="Gene3D" id="3.20.20.450">
    <property type="entry name" value="EAL domain"/>
    <property type="match status" value="1"/>
</dbReference>
<dbReference type="NCBIfam" id="TIGR00254">
    <property type="entry name" value="GGDEF"/>
    <property type="match status" value="1"/>
</dbReference>
<dbReference type="PANTHER" id="PTHR44757">
    <property type="entry name" value="DIGUANYLATE CYCLASE DGCP"/>
    <property type="match status" value="1"/>
</dbReference>
<dbReference type="Pfam" id="PF00563">
    <property type="entry name" value="EAL"/>
    <property type="match status" value="1"/>
</dbReference>
<dbReference type="Gene3D" id="3.40.50.2300">
    <property type="match status" value="1"/>
</dbReference>
<evidence type="ECO:0000256" key="1">
    <source>
        <dbReference type="ARBA" id="ARBA00001946"/>
    </source>
</evidence>
<dbReference type="SUPFAM" id="SSF141868">
    <property type="entry name" value="EAL domain-like"/>
    <property type="match status" value="1"/>
</dbReference>
<feature type="modified residue" description="4-aspartylphosphate" evidence="2">
    <location>
        <position position="60"/>
    </location>
</feature>
<evidence type="ECO:0000256" key="2">
    <source>
        <dbReference type="PROSITE-ProRule" id="PRU00169"/>
    </source>
</evidence>
<evidence type="ECO:0000259" key="5">
    <source>
        <dbReference type="PROSITE" id="PS50887"/>
    </source>
</evidence>
<dbReference type="Gene3D" id="3.30.70.270">
    <property type="match status" value="1"/>
</dbReference>
<dbReference type="InterPro" id="IPR000160">
    <property type="entry name" value="GGDEF_dom"/>
</dbReference>
<dbReference type="CDD" id="cd17574">
    <property type="entry name" value="REC_OmpR"/>
    <property type="match status" value="1"/>
</dbReference>
<protein>
    <submittedName>
        <fullName evidence="6">Response regulator receiver modulated diguanylate cyclase/phosphodiesterase</fullName>
    </submittedName>
</protein>
<dbReference type="GO" id="GO:0000160">
    <property type="term" value="P:phosphorelay signal transduction system"/>
    <property type="evidence" value="ECO:0007669"/>
    <property type="project" value="InterPro"/>
</dbReference>
<dbReference type="SMART" id="SM00052">
    <property type="entry name" value="EAL"/>
    <property type="match status" value="1"/>
</dbReference>
<evidence type="ECO:0000313" key="6">
    <source>
        <dbReference type="EMBL" id="RCX29885.1"/>
    </source>
</evidence>
<dbReference type="InterPro" id="IPR029787">
    <property type="entry name" value="Nucleotide_cyclase"/>
</dbReference>
<dbReference type="AlphaFoldDB" id="A0A369C9T6"/>
<evidence type="ECO:0000313" key="7">
    <source>
        <dbReference type="Proteomes" id="UP000252707"/>
    </source>
</evidence>
<organism evidence="6 7">
    <name type="scientific">Thioalbus denitrificans</name>
    <dbReference type="NCBI Taxonomy" id="547122"/>
    <lineage>
        <taxon>Bacteria</taxon>
        <taxon>Pseudomonadati</taxon>
        <taxon>Pseudomonadota</taxon>
        <taxon>Gammaproteobacteria</taxon>
        <taxon>Chromatiales</taxon>
        <taxon>Ectothiorhodospiraceae</taxon>
        <taxon>Thioalbus</taxon>
    </lineage>
</organism>
<name>A0A369C9T6_9GAMM</name>
<dbReference type="InterPro" id="IPR001633">
    <property type="entry name" value="EAL_dom"/>
</dbReference>
<dbReference type="EMBL" id="QPJY01000006">
    <property type="protein sequence ID" value="RCX29885.1"/>
    <property type="molecule type" value="Genomic_DNA"/>
</dbReference>
<comment type="cofactor">
    <cofactor evidence="1">
        <name>Mg(2+)</name>
        <dbReference type="ChEBI" id="CHEBI:18420"/>
    </cofactor>
</comment>
<accession>A0A369C9T6</accession>
<dbReference type="InterPro" id="IPR011006">
    <property type="entry name" value="CheY-like_superfamily"/>
</dbReference>
<dbReference type="PROSITE" id="PS50110">
    <property type="entry name" value="RESPONSE_REGULATORY"/>
    <property type="match status" value="1"/>
</dbReference>
<dbReference type="RefSeq" id="WP_170142153.1">
    <property type="nucleotide sequence ID" value="NZ_QPJY01000006.1"/>
</dbReference>
<keyword evidence="7" id="KW-1185">Reference proteome</keyword>
<feature type="domain" description="Response regulatory" evidence="3">
    <location>
        <begin position="11"/>
        <end position="127"/>
    </location>
</feature>
<dbReference type="InterPro" id="IPR052155">
    <property type="entry name" value="Biofilm_reg_signaling"/>
</dbReference>
<dbReference type="SUPFAM" id="SSF55073">
    <property type="entry name" value="Nucleotide cyclase"/>
    <property type="match status" value="1"/>
</dbReference>
<dbReference type="Pfam" id="PF00990">
    <property type="entry name" value="GGDEF"/>
    <property type="match status" value="1"/>
</dbReference>
<feature type="domain" description="EAL" evidence="4">
    <location>
        <begin position="312"/>
        <end position="564"/>
    </location>
</feature>
<dbReference type="CDD" id="cd01948">
    <property type="entry name" value="EAL"/>
    <property type="match status" value="1"/>
</dbReference>
<dbReference type="GO" id="GO:0003824">
    <property type="term" value="F:catalytic activity"/>
    <property type="evidence" value="ECO:0007669"/>
    <property type="project" value="UniProtKB-ARBA"/>
</dbReference>
<evidence type="ECO:0000259" key="3">
    <source>
        <dbReference type="PROSITE" id="PS50110"/>
    </source>
</evidence>
<proteinExistence type="predicted"/>
<dbReference type="InterPro" id="IPR035919">
    <property type="entry name" value="EAL_sf"/>
</dbReference>